<reference evidence="5" key="1">
    <citation type="journal article" date="2019" name="Int. J. Syst. Evol. Microbiol.">
        <title>The Global Catalogue of Microorganisms (GCM) 10K type strain sequencing project: providing services to taxonomists for standard genome sequencing and annotation.</title>
        <authorList>
            <consortium name="The Broad Institute Genomics Platform"/>
            <consortium name="The Broad Institute Genome Sequencing Center for Infectious Disease"/>
            <person name="Wu L."/>
            <person name="Ma J."/>
        </authorList>
    </citation>
    <scope>NUCLEOTIDE SEQUENCE [LARGE SCALE GENOMIC DNA]</scope>
    <source>
        <strain evidence="5">TBRC 1826</strain>
    </source>
</reference>
<gene>
    <name evidence="4" type="ORF">ACFOVU_17170</name>
</gene>
<dbReference type="InterPro" id="IPR038021">
    <property type="entry name" value="Putative_hydro-lyase"/>
</dbReference>
<keyword evidence="5" id="KW-1185">Reference proteome</keyword>
<comment type="similarity">
    <text evidence="1 3">Belongs to the D-glutamate cyclase family.</text>
</comment>
<dbReference type="PANTHER" id="PTHR32022">
    <property type="entry name" value="D-GLUTAMATE CYCLASE, MITOCHONDRIAL"/>
    <property type="match status" value="1"/>
</dbReference>
<evidence type="ECO:0000256" key="2">
    <source>
        <dbReference type="ARBA" id="ARBA00023239"/>
    </source>
</evidence>
<evidence type="ECO:0000313" key="4">
    <source>
        <dbReference type="EMBL" id="MFC3997668.1"/>
    </source>
</evidence>
<protein>
    <recommendedName>
        <fullName evidence="3">Putative hydro-lyase ACFOVU_17170</fullName>
        <ecNumber evidence="3">4.2.1.-</ecNumber>
    </recommendedName>
</protein>
<name>A0ABV8FSG3_9ACTN</name>
<dbReference type="HAMAP" id="MF_01830">
    <property type="entry name" value="Hydro_lyase"/>
    <property type="match status" value="1"/>
</dbReference>
<dbReference type="Proteomes" id="UP001595847">
    <property type="component" value="Unassembled WGS sequence"/>
</dbReference>
<dbReference type="Pfam" id="PF07286">
    <property type="entry name" value="D-Glu_cyclase"/>
    <property type="match status" value="1"/>
</dbReference>
<evidence type="ECO:0000313" key="5">
    <source>
        <dbReference type="Proteomes" id="UP001595847"/>
    </source>
</evidence>
<dbReference type="RefSeq" id="WP_378534793.1">
    <property type="nucleotide sequence ID" value="NZ_JBHSBH010000010.1"/>
</dbReference>
<dbReference type="Gene3D" id="3.30.2040.10">
    <property type="entry name" value="PSTPO5379-like domain"/>
    <property type="match status" value="1"/>
</dbReference>
<evidence type="ECO:0000256" key="1">
    <source>
        <dbReference type="ARBA" id="ARBA00007896"/>
    </source>
</evidence>
<evidence type="ECO:0000256" key="3">
    <source>
        <dbReference type="HAMAP-Rule" id="MF_01830"/>
    </source>
</evidence>
<dbReference type="NCBIfam" id="NF003969">
    <property type="entry name" value="PRK05463.1"/>
    <property type="match status" value="1"/>
</dbReference>
<comment type="caution">
    <text evidence="4">The sequence shown here is derived from an EMBL/GenBank/DDBJ whole genome shotgun (WGS) entry which is preliminary data.</text>
</comment>
<proteinExistence type="inferred from homology"/>
<dbReference type="SUPFAM" id="SSF160920">
    <property type="entry name" value="PSTPO5379-like"/>
    <property type="match status" value="1"/>
</dbReference>
<dbReference type="PIRSF" id="PIRSF029755">
    <property type="entry name" value="UCP029755"/>
    <property type="match status" value="1"/>
</dbReference>
<keyword evidence="2 3" id="KW-0456">Lyase</keyword>
<dbReference type="InterPro" id="IPR009906">
    <property type="entry name" value="D-Glu_cyclase"/>
</dbReference>
<accession>A0ABV8FSG3</accession>
<dbReference type="EMBL" id="JBHSBH010000010">
    <property type="protein sequence ID" value="MFC3997668.1"/>
    <property type="molecule type" value="Genomic_DNA"/>
</dbReference>
<dbReference type="PANTHER" id="PTHR32022:SF10">
    <property type="entry name" value="D-GLUTAMATE CYCLASE, MITOCHONDRIAL"/>
    <property type="match status" value="1"/>
</dbReference>
<dbReference type="Gene3D" id="3.40.1640.10">
    <property type="entry name" value="PSTPO5379-like"/>
    <property type="match status" value="1"/>
</dbReference>
<organism evidence="4 5">
    <name type="scientific">Nocardiopsis sediminis</name>
    <dbReference type="NCBI Taxonomy" id="1778267"/>
    <lineage>
        <taxon>Bacteria</taxon>
        <taxon>Bacillati</taxon>
        <taxon>Actinomycetota</taxon>
        <taxon>Actinomycetes</taxon>
        <taxon>Streptosporangiales</taxon>
        <taxon>Nocardiopsidaceae</taxon>
        <taxon>Nocardiopsis</taxon>
    </lineage>
</organism>
<sequence length="264" mass="28521">MTETTREDTGALTGAQARARFRTGERTTTIGWADRYAQANLISVPRAAAYDLLLFAQRNPQACPLLDVSEPGGHTTVLAEGADLRTDLPSYYVWRNGELADEVRDATPYWREDLVTFLIGCSLTFERALMEAGVPVRHIEEGVTDPMFTTARRCRPAGRISGPLVVSMRPLPPHLVSTAVRITARYPNVHGAPVHVGDPAALGIADVRRPDFGDAVTVGGDVPAFWACGVTTQAAVVASKLDFAISHVPGYMFITDVPDSAYAL</sequence>
<dbReference type="InterPro" id="IPR016938">
    <property type="entry name" value="UPF0317"/>
</dbReference>
<dbReference type="EC" id="4.2.1.-" evidence="3"/>